<gene>
    <name evidence="2" type="ORF">ILYODFUR_025492</name>
</gene>
<dbReference type="Gene3D" id="3.80.10.10">
    <property type="entry name" value="Ribonuclease Inhibitor"/>
    <property type="match status" value="1"/>
</dbReference>
<dbReference type="InterPro" id="IPR001611">
    <property type="entry name" value="Leu-rich_rpt"/>
</dbReference>
<comment type="caution">
    <text evidence="2">The sequence shown here is derived from an EMBL/GenBank/DDBJ whole genome shotgun (WGS) entry which is preliminary data.</text>
</comment>
<accession>A0ABV0VII7</accession>
<feature type="chain" id="PRO_5046395990" evidence="1">
    <location>
        <begin position="16"/>
        <end position="156"/>
    </location>
</feature>
<dbReference type="Proteomes" id="UP001482620">
    <property type="component" value="Unassembled WGS sequence"/>
</dbReference>
<keyword evidence="1" id="KW-0732">Signal</keyword>
<keyword evidence="3" id="KW-1185">Reference proteome</keyword>
<evidence type="ECO:0000313" key="3">
    <source>
        <dbReference type="Proteomes" id="UP001482620"/>
    </source>
</evidence>
<sequence length="156" mass="17536">MKVILLKQMFLLLHCRLEQLDLSSTRLSFVQLEDAAQAGCTAIFPALACLNLDHNNISEWCVVNELAKLPFLVKLSCRDNKLPSIDGNPNTVNQIIIAKLGQLIYLNNSEINSEERKGAELDYIKLFGEQWLKAGGPGQPSIAFTRQHPRYQTLID</sequence>
<dbReference type="SUPFAM" id="SSF52058">
    <property type="entry name" value="L domain-like"/>
    <property type="match status" value="1"/>
</dbReference>
<organism evidence="2 3">
    <name type="scientific">Ilyodon furcidens</name>
    <name type="common">goldbreast splitfin</name>
    <dbReference type="NCBI Taxonomy" id="33524"/>
    <lineage>
        <taxon>Eukaryota</taxon>
        <taxon>Metazoa</taxon>
        <taxon>Chordata</taxon>
        <taxon>Craniata</taxon>
        <taxon>Vertebrata</taxon>
        <taxon>Euteleostomi</taxon>
        <taxon>Actinopterygii</taxon>
        <taxon>Neopterygii</taxon>
        <taxon>Teleostei</taxon>
        <taxon>Neoteleostei</taxon>
        <taxon>Acanthomorphata</taxon>
        <taxon>Ovalentaria</taxon>
        <taxon>Atherinomorphae</taxon>
        <taxon>Cyprinodontiformes</taxon>
        <taxon>Goodeidae</taxon>
        <taxon>Ilyodon</taxon>
    </lineage>
</organism>
<reference evidence="2 3" key="1">
    <citation type="submission" date="2021-06" db="EMBL/GenBank/DDBJ databases">
        <authorList>
            <person name="Palmer J.M."/>
        </authorList>
    </citation>
    <scope>NUCLEOTIDE SEQUENCE [LARGE SCALE GENOMIC DNA]</scope>
    <source>
        <strain evidence="3">if_2019</strain>
        <tissue evidence="2">Muscle</tissue>
    </source>
</reference>
<evidence type="ECO:0000313" key="2">
    <source>
        <dbReference type="EMBL" id="MEQ2256572.1"/>
    </source>
</evidence>
<evidence type="ECO:0000256" key="1">
    <source>
        <dbReference type="SAM" id="SignalP"/>
    </source>
</evidence>
<feature type="signal peptide" evidence="1">
    <location>
        <begin position="1"/>
        <end position="15"/>
    </location>
</feature>
<proteinExistence type="predicted"/>
<feature type="non-terminal residue" evidence="2">
    <location>
        <position position="156"/>
    </location>
</feature>
<protein>
    <submittedName>
        <fullName evidence="2">Uncharacterized protein</fullName>
    </submittedName>
</protein>
<dbReference type="PROSITE" id="PS51450">
    <property type="entry name" value="LRR"/>
    <property type="match status" value="1"/>
</dbReference>
<dbReference type="InterPro" id="IPR032675">
    <property type="entry name" value="LRR_dom_sf"/>
</dbReference>
<dbReference type="EMBL" id="JAHRIQ010107390">
    <property type="protein sequence ID" value="MEQ2256572.1"/>
    <property type="molecule type" value="Genomic_DNA"/>
</dbReference>
<name>A0ABV0VII7_9TELE</name>